<gene>
    <name evidence="5" type="ORF">PHISCL_00809</name>
</gene>
<evidence type="ECO:0000259" key="4">
    <source>
        <dbReference type="Pfam" id="PF24854"/>
    </source>
</evidence>
<accession>A0A3A2ZZU1</accession>
<reference evidence="6" key="1">
    <citation type="submission" date="2017-02" db="EMBL/GenBank/DDBJ databases">
        <authorList>
            <person name="Tafer H."/>
            <person name="Lopandic K."/>
        </authorList>
    </citation>
    <scope>NUCLEOTIDE SEQUENCE [LARGE SCALE GENOMIC DNA]</scope>
    <source>
        <strain evidence="6">CBS 366.77</strain>
    </source>
</reference>
<dbReference type="Proteomes" id="UP000266188">
    <property type="component" value="Unassembled WGS sequence"/>
</dbReference>
<protein>
    <recommendedName>
        <fullName evidence="4">DUF7728 domain-containing protein</fullName>
    </recommendedName>
</protein>
<dbReference type="EMBL" id="MVGC01000013">
    <property type="protein sequence ID" value="RJE26897.1"/>
    <property type="molecule type" value="Genomic_DNA"/>
</dbReference>
<evidence type="ECO:0000313" key="5">
    <source>
        <dbReference type="EMBL" id="RJE26897.1"/>
    </source>
</evidence>
<evidence type="ECO:0000256" key="1">
    <source>
        <dbReference type="SAM" id="MobiDB-lite"/>
    </source>
</evidence>
<dbReference type="OrthoDB" id="5409353at2759"/>
<sequence length="367" mass="39614">MFLRSLLVAGAVALRANALLVVPGLGGETVSPQDEIMGILPLSSQTPYYQQVDLFCTECPFRESGEDGEVSWTDGAQTSLSLNFSIEDSFLLANGHQIFPPPPPARITAVQHRVQDGAESEPIPLGYALEVIPVAASFEDPGLELLAVRFTVLDLDGRPVPLNTVAIGLIHDGKGNFYIAKTDIEDTAPSSVSWKQCRGKPNCLRKLLFVRMQALFASARARLLGMASKLRGSKGCHKLSPPNAGNSPFWAQGHAGHGRPEHAGHMHHMHHAGLERTVSRIVRFILIPATLGVLAGLTASALGMLVGQVVVSLWLWYRRSKSQQPNANLEEGTEFEKQGLMAESSDDLPPAYTDDESAPEVASAEKD</sequence>
<keyword evidence="6" id="KW-1185">Reference proteome</keyword>
<organism evidence="5 6">
    <name type="scientific">Aspergillus sclerotialis</name>
    <dbReference type="NCBI Taxonomy" id="2070753"/>
    <lineage>
        <taxon>Eukaryota</taxon>
        <taxon>Fungi</taxon>
        <taxon>Dikarya</taxon>
        <taxon>Ascomycota</taxon>
        <taxon>Pezizomycotina</taxon>
        <taxon>Eurotiomycetes</taxon>
        <taxon>Eurotiomycetidae</taxon>
        <taxon>Eurotiales</taxon>
        <taxon>Aspergillaceae</taxon>
        <taxon>Aspergillus</taxon>
        <taxon>Aspergillus subgen. Polypaecilum</taxon>
    </lineage>
</organism>
<dbReference type="PANTHER" id="PTHR40622">
    <property type="match status" value="1"/>
</dbReference>
<feature type="signal peptide" evidence="3">
    <location>
        <begin position="1"/>
        <end position="18"/>
    </location>
</feature>
<keyword evidence="2" id="KW-0812">Transmembrane</keyword>
<feature type="region of interest" description="Disordered" evidence="1">
    <location>
        <begin position="325"/>
        <end position="367"/>
    </location>
</feature>
<evidence type="ECO:0000256" key="2">
    <source>
        <dbReference type="SAM" id="Phobius"/>
    </source>
</evidence>
<feature type="domain" description="DUF7728" evidence="4">
    <location>
        <begin position="50"/>
        <end position="186"/>
    </location>
</feature>
<name>A0A3A2ZZU1_9EURO</name>
<proteinExistence type="predicted"/>
<comment type="caution">
    <text evidence="5">The sequence shown here is derived from an EMBL/GenBank/DDBJ whole genome shotgun (WGS) entry which is preliminary data.</text>
</comment>
<feature type="transmembrane region" description="Helical" evidence="2">
    <location>
        <begin position="284"/>
        <end position="317"/>
    </location>
</feature>
<dbReference type="AlphaFoldDB" id="A0A3A2ZZU1"/>
<evidence type="ECO:0000256" key="3">
    <source>
        <dbReference type="SAM" id="SignalP"/>
    </source>
</evidence>
<feature type="chain" id="PRO_5017303663" description="DUF7728 domain-containing protein" evidence="3">
    <location>
        <begin position="19"/>
        <end position="367"/>
    </location>
</feature>
<keyword evidence="2" id="KW-1133">Transmembrane helix</keyword>
<dbReference type="InterPro" id="IPR056145">
    <property type="entry name" value="DUF7728"/>
</dbReference>
<keyword evidence="2" id="KW-0472">Membrane</keyword>
<evidence type="ECO:0000313" key="6">
    <source>
        <dbReference type="Proteomes" id="UP000266188"/>
    </source>
</evidence>
<dbReference type="PANTHER" id="PTHR40622:SF2">
    <property type="match status" value="1"/>
</dbReference>
<dbReference type="Pfam" id="PF24854">
    <property type="entry name" value="DUF7728"/>
    <property type="match status" value="1"/>
</dbReference>
<keyword evidence="3" id="KW-0732">Signal</keyword>